<evidence type="ECO:0000313" key="3">
    <source>
        <dbReference type="EMBL" id="GGR81875.1"/>
    </source>
</evidence>
<proteinExistence type="predicted"/>
<dbReference type="SUPFAM" id="SSF56349">
    <property type="entry name" value="DNA breaking-rejoining enzymes"/>
    <property type="match status" value="1"/>
</dbReference>
<keyword evidence="1" id="KW-0233">DNA recombination</keyword>
<comment type="caution">
    <text evidence="3">The sequence shown here is derived from an EMBL/GenBank/DDBJ whole genome shotgun (WGS) entry which is preliminary data.</text>
</comment>
<reference evidence="3" key="1">
    <citation type="journal article" date="2014" name="Int. J. Syst. Evol. Microbiol.">
        <title>Complete genome sequence of Corynebacterium casei LMG S-19264T (=DSM 44701T), isolated from a smear-ripened cheese.</title>
        <authorList>
            <consortium name="US DOE Joint Genome Institute (JGI-PGF)"/>
            <person name="Walter F."/>
            <person name="Albersmeier A."/>
            <person name="Kalinowski J."/>
            <person name="Ruckert C."/>
        </authorList>
    </citation>
    <scope>NUCLEOTIDE SEQUENCE</scope>
    <source>
        <strain evidence="3">JCM 4386</strain>
    </source>
</reference>
<reference evidence="3" key="2">
    <citation type="submission" date="2020-09" db="EMBL/GenBank/DDBJ databases">
        <authorList>
            <person name="Sun Q."/>
            <person name="Ohkuma M."/>
        </authorList>
    </citation>
    <scope>NUCLEOTIDE SEQUENCE</scope>
    <source>
        <strain evidence="3">JCM 4386</strain>
    </source>
</reference>
<name>A0A918L2R4_9ACTN</name>
<dbReference type="AlphaFoldDB" id="A0A918L2R4"/>
<gene>
    <name evidence="3" type="ORF">GCM10010269_21310</name>
</gene>
<dbReference type="EMBL" id="BMTL01000007">
    <property type="protein sequence ID" value="GGR81875.1"/>
    <property type="molecule type" value="Genomic_DNA"/>
</dbReference>
<evidence type="ECO:0000259" key="2">
    <source>
        <dbReference type="PROSITE" id="PS51898"/>
    </source>
</evidence>
<dbReference type="Gene3D" id="1.10.443.10">
    <property type="entry name" value="Intergrase catalytic core"/>
    <property type="match status" value="1"/>
</dbReference>
<dbReference type="CDD" id="cd00397">
    <property type="entry name" value="DNA_BRE_C"/>
    <property type="match status" value="1"/>
</dbReference>
<dbReference type="RefSeq" id="WP_190148998.1">
    <property type="nucleotide sequence ID" value="NZ_BMTL01000007.1"/>
</dbReference>
<dbReference type="InterPro" id="IPR011010">
    <property type="entry name" value="DNA_brk_join_enz"/>
</dbReference>
<accession>A0A918L2R4</accession>
<dbReference type="GO" id="GO:0003677">
    <property type="term" value="F:DNA binding"/>
    <property type="evidence" value="ECO:0007669"/>
    <property type="project" value="InterPro"/>
</dbReference>
<feature type="domain" description="Tyr recombinase" evidence="2">
    <location>
        <begin position="473"/>
        <end position="687"/>
    </location>
</feature>
<dbReference type="InterPro" id="IPR013762">
    <property type="entry name" value="Integrase-like_cat_sf"/>
</dbReference>
<sequence length="844" mass="94767">MSLQTVAAPAADPAVVPLPFDRPRWQAWLDEHTDPLWRSDEWVGEHWLFTGDPDESTTAIWRCNSAGCHVAVRASRHLCRSCYEQFVESGLSREEFVTVGRRATVRALPGSRPPCSAEREGVRCALEAASRGSCMPHYVKWRYQYKSGHTQLDLADWLATVALPLPPGRPCLVGACDGTAHGRRTELCTYHRERWRQHRKALGVKGPAAEDLAVWAAVQSPHLNGFQFTLLPLNPLLRREVLYALVQRDTQRPTLSPVAVRLLVRGLEGVDSIAALPPKQLADLGYIDRNCEAHWNDVLRLVRAAFDRFRGIDPLDKPVWELADLGLRSRTRSGVRTVPRQLDTSVIRQDWLRRLLADWVKETTPENTDFRRFFKGCTAASRALELRPGGGHDPAALKITDMDAVVEEIRSRQREDGTGPLSAGARNELLTSFCQLLDFGRRLQLLDDLSTGFARQRHHQIPYEDASEDMAGKAIPELVIAQLDAATDLIGVDFPYGDFPPEVVQAMLRVVYVLLRDTGRRPWEVRWLRIDCLDTDGGEYVLIWDNHKSRRNRRRLEISRETAFAILAWLKIRATLKLPARSRTFLFPAARHAYDACIDANTVAKMLRMWVDGLPELVTDTADEDGLPLPFDRSRIFAYAFRHTYAQRHADAGTDLHTLRDLMDHRSADTTVGYFTVSLKRRREAVETMRLHVMDRSGHPMPTSSATVYDARSVGTPFGNCTEPSNVKAGGGKCPIRFQCSGCGFYRPDPSFLPAVEDHIRGLKADRESAVAMDAAAFVIRNLTDQIDSFQVVVTGIRTALAEMPEAERHHIEEAAALLRKVRAGEPPNLLPIVGLPTRSTCHG</sequence>
<evidence type="ECO:0000256" key="1">
    <source>
        <dbReference type="ARBA" id="ARBA00023172"/>
    </source>
</evidence>
<protein>
    <recommendedName>
        <fullName evidence="2">Tyr recombinase domain-containing protein</fullName>
    </recommendedName>
</protein>
<evidence type="ECO:0000313" key="4">
    <source>
        <dbReference type="Proteomes" id="UP000606194"/>
    </source>
</evidence>
<dbReference type="PROSITE" id="PS51898">
    <property type="entry name" value="TYR_RECOMBINASE"/>
    <property type="match status" value="1"/>
</dbReference>
<dbReference type="InterPro" id="IPR002104">
    <property type="entry name" value="Integrase_catalytic"/>
</dbReference>
<keyword evidence="4" id="KW-1185">Reference proteome</keyword>
<dbReference type="Pfam" id="PF00589">
    <property type="entry name" value="Phage_integrase"/>
    <property type="match status" value="1"/>
</dbReference>
<organism evidence="3 4">
    <name type="scientific">Streptomyces humidus</name>
    <dbReference type="NCBI Taxonomy" id="52259"/>
    <lineage>
        <taxon>Bacteria</taxon>
        <taxon>Bacillati</taxon>
        <taxon>Actinomycetota</taxon>
        <taxon>Actinomycetes</taxon>
        <taxon>Kitasatosporales</taxon>
        <taxon>Streptomycetaceae</taxon>
        <taxon>Streptomyces</taxon>
    </lineage>
</organism>
<dbReference type="GO" id="GO:0006310">
    <property type="term" value="P:DNA recombination"/>
    <property type="evidence" value="ECO:0007669"/>
    <property type="project" value="UniProtKB-KW"/>
</dbReference>
<dbReference type="Proteomes" id="UP000606194">
    <property type="component" value="Unassembled WGS sequence"/>
</dbReference>
<dbReference type="GO" id="GO:0015074">
    <property type="term" value="P:DNA integration"/>
    <property type="evidence" value="ECO:0007669"/>
    <property type="project" value="InterPro"/>
</dbReference>